<dbReference type="Proteomes" id="UP000193067">
    <property type="component" value="Unassembled WGS sequence"/>
</dbReference>
<accession>A0A1Y2IBP4</accession>
<proteinExistence type="predicted"/>
<keyword evidence="2" id="KW-1185">Reference proteome</keyword>
<evidence type="ECO:0000313" key="1">
    <source>
        <dbReference type="EMBL" id="OSC98539.1"/>
    </source>
</evidence>
<name>A0A1Y2IBP4_TRAC3</name>
<protein>
    <submittedName>
        <fullName evidence="1">Uncharacterized protein</fullName>
    </submittedName>
</protein>
<organism evidence="1 2">
    <name type="scientific">Trametes coccinea (strain BRFM310)</name>
    <name type="common">Pycnoporus coccineus</name>
    <dbReference type="NCBI Taxonomy" id="1353009"/>
    <lineage>
        <taxon>Eukaryota</taxon>
        <taxon>Fungi</taxon>
        <taxon>Dikarya</taxon>
        <taxon>Basidiomycota</taxon>
        <taxon>Agaricomycotina</taxon>
        <taxon>Agaricomycetes</taxon>
        <taxon>Polyporales</taxon>
        <taxon>Polyporaceae</taxon>
        <taxon>Trametes</taxon>
    </lineage>
</organism>
<sequence length="156" mass="17285">MQGDIQDSCNASIWRRLDHRGSTATVLGTYCWLLKAMNRVAHQFELSQKPLLHLPLDADGDCTFRSHGENAVSKRRDRGRDVFADDGNNRLLTSGLPHGVRLRQGPRSGADHFHRCTPLSTVTAPSSAAAVSTRRNLFSFPSTLSTFNASIFMTCR</sequence>
<evidence type="ECO:0000313" key="2">
    <source>
        <dbReference type="Proteomes" id="UP000193067"/>
    </source>
</evidence>
<dbReference type="EMBL" id="KZ084137">
    <property type="protein sequence ID" value="OSC98539.1"/>
    <property type="molecule type" value="Genomic_DNA"/>
</dbReference>
<dbReference type="AlphaFoldDB" id="A0A1Y2IBP4"/>
<gene>
    <name evidence="1" type="ORF">PYCCODRAFT_993408</name>
</gene>
<reference evidence="1 2" key="1">
    <citation type="journal article" date="2015" name="Biotechnol. Biofuels">
        <title>Enhanced degradation of softwood versus hardwood by the white-rot fungus Pycnoporus coccineus.</title>
        <authorList>
            <person name="Couturier M."/>
            <person name="Navarro D."/>
            <person name="Chevret D."/>
            <person name="Henrissat B."/>
            <person name="Piumi F."/>
            <person name="Ruiz-Duenas F.J."/>
            <person name="Martinez A.T."/>
            <person name="Grigoriev I.V."/>
            <person name="Riley R."/>
            <person name="Lipzen A."/>
            <person name="Berrin J.G."/>
            <person name="Master E.R."/>
            <person name="Rosso M.N."/>
        </authorList>
    </citation>
    <scope>NUCLEOTIDE SEQUENCE [LARGE SCALE GENOMIC DNA]</scope>
    <source>
        <strain evidence="1 2">BRFM310</strain>
    </source>
</reference>